<dbReference type="EMBL" id="LFNT01000306">
    <property type="protein sequence ID" value="KMS65706.1"/>
    <property type="molecule type" value="Genomic_DNA"/>
</dbReference>
<dbReference type="Proteomes" id="UP000037432">
    <property type="component" value="Unassembled WGS sequence"/>
</dbReference>
<comment type="caution">
    <text evidence="2">The sequence shown here is derived from an EMBL/GenBank/DDBJ whole genome shotgun (WGS) entry which is preliminary data.</text>
</comment>
<evidence type="ECO:0000313" key="3">
    <source>
        <dbReference type="Proteomes" id="UP000037432"/>
    </source>
</evidence>
<protein>
    <submittedName>
        <fullName evidence="2">Membrane protein</fullName>
    </submittedName>
</protein>
<dbReference type="AlphaFoldDB" id="A0A0J7YQ53"/>
<evidence type="ECO:0000313" key="2">
    <source>
        <dbReference type="EMBL" id="KMS65706.1"/>
    </source>
</evidence>
<name>A0A0J7YQ53_STRVR</name>
<accession>A0A0J7YQ53</accession>
<sequence length="30" mass="3230">MHTGGGALTLLNDEDDWSGSKDEEHGKDSK</sequence>
<gene>
    <name evidence="2" type="ORF">ACM01_46935</name>
</gene>
<feature type="non-terminal residue" evidence="2">
    <location>
        <position position="30"/>
    </location>
</feature>
<organism evidence="2 3">
    <name type="scientific">Streptomyces viridochromogenes</name>
    <dbReference type="NCBI Taxonomy" id="1938"/>
    <lineage>
        <taxon>Bacteria</taxon>
        <taxon>Bacillati</taxon>
        <taxon>Actinomycetota</taxon>
        <taxon>Actinomycetes</taxon>
        <taxon>Kitasatosporales</taxon>
        <taxon>Streptomycetaceae</taxon>
        <taxon>Streptomyces</taxon>
    </lineage>
</organism>
<feature type="compositionally biased region" description="Basic and acidic residues" evidence="1">
    <location>
        <begin position="18"/>
        <end position="30"/>
    </location>
</feature>
<feature type="region of interest" description="Disordered" evidence="1">
    <location>
        <begin position="1"/>
        <end position="30"/>
    </location>
</feature>
<evidence type="ECO:0000256" key="1">
    <source>
        <dbReference type="SAM" id="MobiDB-lite"/>
    </source>
</evidence>
<reference evidence="2 3" key="1">
    <citation type="submission" date="2015-06" db="EMBL/GenBank/DDBJ databases">
        <authorList>
            <person name="Ju K.-S."/>
            <person name="Doroghazi J.R."/>
            <person name="Metcalf W.W."/>
        </authorList>
    </citation>
    <scope>NUCLEOTIDE SEQUENCE [LARGE SCALE GENOMIC DNA]</scope>
    <source>
        <strain evidence="2 3">NRRL 3414</strain>
    </source>
</reference>
<proteinExistence type="predicted"/>